<evidence type="ECO:0000256" key="3">
    <source>
        <dbReference type="ARBA" id="ARBA00023015"/>
    </source>
</evidence>
<dbReference type="AlphaFoldDB" id="A0A7X9WRG0"/>
<dbReference type="Gene3D" id="2.10.109.10">
    <property type="entry name" value="Umud Fragment, subunit A"/>
    <property type="match status" value="1"/>
</dbReference>
<keyword evidence="4" id="KW-0238">DNA-binding</keyword>
<dbReference type="InterPro" id="IPR019756">
    <property type="entry name" value="Pept_S26A_signal_pept_1_Ser-AS"/>
</dbReference>
<name>A0A7X9WRG0_9SPHN</name>
<dbReference type="CDD" id="cd06529">
    <property type="entry name" value="S24_LexA-like"/>
    <property type="match status" value="1"/>
</dbReference>
<keyword evidence="5" id="KW-0804">Transcription</keyword>
<dbReference type="EMBL" id="JABBFV010000001">
    <property type="protein sequence ID" value="NML08549.1"/>
    <property type="molecule type" value="Genomic_DNA"/>
</dbReference>
<keyword evidence="1" id="KW-0645">Protease</keyword>
<evidence type="ECO:0000313" key="7">
    <source>
        <dbReference type="EMBL" id="NML08549.1"/>
    </source>
</evidence>
<reference evidence="7 8" key="1">
    <citation type="submission" date="2020-04" db="EMBL/GenBank/DDBJ databases">
        <title>Sphingobium sp. AR-3-1 isolated from Arctic soil.</title>
        <authorList>
            <person name="Dahal R.H."/>
            <person name="Chaudhary D.K."/>
        </authorList>
    </citation>
    <scope>NUCLEOTIDE SEQUENCE [LARGE SCALE GENOMIC DNA]</scope>
    <source>
        <strain evidence="7 8">AR-3-1</strain>
    </source>
</reference>
<dbReference type="InterPro" id="IPR015927">
    <property type="entry name" value="Peptidase_S24_S26A/B/C"/>
</dbReference>
<dbReference type="GO" id="GO:0016020">
    <property type="term" value="C:membrane"/>
    <property type="evidence" value="ECO:0007669"/>
    <property type="project" value="InterPro"/>
</dbReference>
<dbReference type="RefSeq" id="WP_169570357.1">
    <property type="nucleotide sequence ID" value="NZ_JABBFV010000001.1"/>
</dbReference>
<proteinExistence type="predicted"/>
<dbReference type="GO" id="GO:0003677">
    <property type="term" value="F:DNA binding"/>
    <property type="evidence" value="ECO:0007669"/>
    <property type="project" value="UniProtKB-KW"/>
</dbReference>
<dbReference type="SUPFAM" id="SSF51306">
    <property type="entry name" value="LexA/Signal peptidase"/>
    <property type="match status" value="1"/>
</dbReference>
<dbReference type="InterPro" id="IPR039418">
    <property type="entry name" value="LexA-like"/>
</dbReference>
<keyword evidence="8" id="KW-1185">Reference proteome</keyword>
<evidence type="ECO:0000259" key="6">
    <source>
        <dbReference type="Pfam" id="PF00717"/>
    </source>
</evidence>
<dbReference type="PROSITE" id="PS00501">
    <property type="entry name" value="SPASE_I_1"/>
    <property type="match status" value="1"/>
</dbReference>
<dbReference type="GO" id="GO:0004252">
    <property type="term" value="F:serine-type endopeptidase activity"/>
    <property type="evidence" value="ECO:0007669"/>
    <property type="project" value="InterPro"/>
</dbReference>
<evidence type="ECO:0000313" key="8">
    <source>
        <dbReference type="Proteomes" id="UP000519023"/>
    </source>
</evidence>
<organism evidence="7 8">
    <name type="scientific">Sphingobium psychrophilum</name>
    <dbReference type="NCBI Taxonomy" id="2728834"/>
    <lineage>
        <taxon>Bacteria</taxon>
        <taxon>Pseudomonadati</taxon>
        <taxon>Pseudomonadota</taxon>
        <taxon>Alphaproteobacteria</taxon>
        <taxon>Sphingomonadales</taxon>
        <taxon>Sphingomonadaceae</taxon>
        <taxon>Sphingobium</taxon>
    </lineage>
</organism>
<feature type="domain" description="Peptidase S24/S26A/S26B/S26C" evidence="6">
    <location>
        <begin position="96"/>
        <end position="215"/>
    </location>
</feature>
<dbReference type="PANTHER" id="PTHR40661:SF3">
    <property type="entry name" value="FELS-1 PROPHAGE TRANSCRIPTIONAL REGULATOR"/>
    <property type="match status" value="1"/>
</dbReference>
<keyword evidence="3" id="KW-0805">Transcription regulation</keyword>
<dbReference type="GO" id="GO:0006508">
    <property type="term" value="P:proteolysis"/>
    <property type="evidence" value="ECO:0007669"/>
    <property type="project" value="UniProtKB-KW"/>
</dbReference>
<gene>
    <name evidence="7" type="ORF">HHL08_00055</name>
</gene>
<sequence>MDESEHARIALDRLIAERGENYADLSRLIGRNPAYIQQFIKRGTPRKLDEEDRRVLARYFGVPEQMLGGASVPVAAPARMRGMPAVVAVPRLALGASAGLGSLDEDEQAAGVMAFDARWLRHLGVRPQRVSIIRVDGESMAPTLNDGDDIMVDHDDDAGRLRDGVYVLRLDGVLMVKRVAMGPRRGWFSVVSDNPHYPDWADIDPALVDIVGRVVWSGRRLN</sequence>
<evidence type="ECO:0000256" key="4">
    <source>
        <dbReference type="ARBA" id="ARBA00023125"/>
    </source>
</evidence>
<evidence type="ECO:0000256" key="2">
    <source>
        <dbReference type="ARBA" id="ARBA00022801"/>
    </source>
</evidence>
<evidence type="ECO:0000256" key="5">
    <source>
        <dbReference type="ARBA" id="ARBA00023163"/>
    </source>
</evidence>
<accession>A0A7X9WRG0</accession>
<dbReference type="Proteomes" id="UP000519023">
    <property type="component" value="Unassembled WGS sequence"/>
</dbReference>
<keyword evidence="2" id="KW-0378">Hydrolase</keyword>
<comment type="caution">
    <text evidence="7">The sequence shown here is derived from an EMBL/GenBank/DDBJ whole genome shotgun (WGS) entry which is preliminary data.</text>
</comment>
<dbReference type="Pfam" id="PF00717">
    <property type="entry name" value="Peptidase_S24"/>
    <property type="match status" value="1"/>
</dbReference>
<evidence type="ECO:0000256" key="1">
    <source>
        <dbReference type="ARBA" id="ARBA00022670"/>
    </source>
</evidence>
<protein>
    <submittedName>
        <fullName evidence="7">Helix-turn-helix transcriptional regulator</fullName>
    </submittedName>
</protein>
<dbReference type="PANTHER" id="PTHR40661">
    <property type="match status" value="1"/>
</dbReference>
<dbReference type="InterPro" id="IPR036286">
    <property type="entry name" value="LexA/Signal_pep-like_sf"/>
</dbReference>